<accession>A0A9P8WD73</accession>
<sequence>MSIWKPQLPEGGQTLVYSTVEDHDIKLDYYLPPNAKGALPVVIYYHGGGMTAGSRRDGQFPRWLYDHSQDKGYIFISADYRLCHPCTALDQIDDAKALFKFLSGEVFAKALPESASIDTARIAVTGFSAGAYSARAACVYAEPKPAALLTGFGTGGNWLLDHWTRARPPTSIAKFVDLDRVPEILADKTVVSQDPPAGGMSARFALTVRWELDGTFLDGALGHPGLGARLNAIDYSQRAAAIPEDLKPGFVQLFVTEDYPPSAFVHGTGDEVVLPQESVDHYEQLKELGVKTELFLVEDGPHGLFDMNSSKPWKGSVEAYGKALEFIDNVLKEA</sequence>
<dbReference type="Proteomes" id="UP000777438">
    <property type="component" value="Unassembled WGS sequence"/>
</dbReference>
<comment type="caution">
    <text evidence="3">The sequence shown here is derived from an EMBL/GenBank/DDBJ whole genome shotgun (WGS) entry which is preliminary data.</text>
</comment>
<dbReference type="InterPro" id="IPR050300">
    <property type="entry name" value="GDXG_lipolytic_enzyme"/>
</dbReference>
<name>A0A9P8WD73_9HYPO</name>
<reference evidence="3 4" key="1">
    <citation type="journal article" date="2021" name="Nat. Commun.">
        <title>Genetic determinants of endophytism in the Arabidopsis root mycobiome.</title>
        <authorList>
            <person name="Mesny F."/>
            <person name="Miyauchi S."/>
            <person name="Thiergart T."/>
            <person name="Pickel B."/>
            <person name="Atanasova L."/>
            <person name="Karlsson M."/>
            <person name="Huettel B."/>
            <person name="Barry K.W."/>
            <person name="Haridas S."/>
            <person name="Chen C."/>
            <person name="Bauer D."/>
            <person name="Andreopoulos W."/>
            <person name="Pangilinan J."/>
            <person name="LaButti K."/>
            <person name="Riley R."/>
            <person name="Lipzen A."/>
            <person name="Clum A."/>
            <person name="Drula E."/>
            <person name="Henrissat B."/>
            <person name="Kohler A."/>
            <person name="Grigoriev I.V."/>
            <person name="Martin F.M."/>
            <person name="Hacquard S."/>
        </authorList>
    </citation>
    <scope>NUCLEOTIDE SEQUENCE [LARGE SCALE GENOMIC DNA]</scope>
    <source>
        <strain evidence="3 4">MPI-CAGE-CH-0241</strain>
    </source>
</reference>
<evidence type="ECO:0000313" key="4">
    <source>
        <dbReference type="Proteomes" id="UP000777438"/>
    </source>
</evidence>
<dbReference type="PANTHER" id="PTHR48081">
    <property type="entry name" value="AB HYDROLASE SUPERFAMILY PROTEIN C4A8.06C"/>
    <property type="match status" value="1"/>
</dbReference>
<feature type="domain" description="BD-FAE-like" evidence="2">
    <location>
        <begin position="27"/>
        <end position="137"/>
    </location>
</feature>
<proteinExistence type="predicted"/>
<dbReference type="PANTHER" id="PTHR48081:SF3">
    <property type="entry name" value="ALPHA_BETA HYDROLASE FOLD-3 DOMAIN-CONTAINING PROTEIN"/>
    <property type="match status" value="1"/>
</dbReference>
<dbReference type="SUPFAM" id="SSF53474">
    <property type="entry name" value="alpha/beta-Hydrolases"/>
    <property type="match status" value="1"/>
</dbReference>
<organism evidence="3 4">
    <name type="scientific">Thelonectria olida</name>
    <dbReference type="NCBI Taxonomy" id="1576542"/>
    <lineage>
        <taxon>Eukaryota</taxon>
        <taxon>Fungi</taxon>
        <taxon>Dikarya</taxon>
        <taxon>Ascomycota</taxon>
        <taxon>Pezizomycotina</taxon>
        <taxon>Sordariomycetes</taxon>
        <taxon>Hypocreomycetidae</taxon>
        <taxon>Hypocreales</taxon>
        <taxon>Nectriaceae</taxon>
        <taxon>Thelonectria</taxon>
    </lineage>
</organism>
<dbReference type="InterPro" id="IPR029058">
    <property type="entry name" value="AB_hydrolase_fold"/>
</dbReference>
<evidence type="ECO:0000313" key="3">
    <source>
        <dbReference type="EMBL" id="KAH6894531.1"/>
    </source>
</evidence>
<keyword evidence="4" id="KW-1185">Reference proteome</keyword>
<keyword evidence="1 3" id="KW-0378">Hydrolase</keyword>
<gene>
    <name evidence="3" type="ORF">B0T10DRAFT_436117</name>
</gene>
<dbReference type="AlphaFoldDB" id="A0A9P8WD73"/>
<dbReference type="EMBL" id="JAGPYM010000005">
    <property type="protein sequence ID" value="KAH6894531.1"/>
    <property type="molecule type" value="Genomic_DNA"/>
</dbReference>
<dbReference type="Pfam" id="PF20434">
    <property type="entry name" value="BD-FAE"/>
    <property type="match status" value="1"/>
</dbReference>
<dbReference type="OrthoDB" id="19653at2759"/>
<evidence type="ECO:0000256" key="1">
    <source>
        <dbReference type="ARBA" id="ARBA00022801"/>
    </source>
</evidence>
<protein>
    <submittedName>
        <fullName evidence="3">Alpha/Beta hydrolase protein</fullName>
    </submittedName>
</protein>
<dbReference type="GO" id="GO:0016787">
    <property type="term" value="F:hydrolase activity"/>
    <property type="evidence" value="ECO:0007669"/>
    <property type="project" value="UniProtKB-KW"/>
</dbReference>
<dbReference type="InterPro" id="IPR049492">
    <property type="entry name" value="BD-FAE-like_dom"/>
</dbReference>
<evidence type="ECO:0000259" key="2">
    <source>
        <dbReference type="Pfam" id="PF20434"/>
    </source>
</evidence>
<dbReference type="Gene3D" id="3.40.50.1820">
    <property type="entry name" value="alpha/beta hydrolase"/>
    <property type="match status" value="1"/>
</dbReference>